<dbReference type="PANTHER" id="PTHR31118">
    <property type="entry name" value="CYCLASE-LIKE PROTEIN 2"/>
    <property type="match status" value="1"/>
</dbReference>
<dbReference type="InterPro" id="IPR007325">
    <property type="entry name" value="KFase/CYL"/>
</dbReference>
<proteinExistence type="predicted"/>
<dbReference type="PANTHER" id="PTHR31118:SF12">
    <property type="entry name" value="CYCLASE-LIKE PROTEIN 2"/>
    <property type="match status" value="1"/>
</dbReference>
<evidence type="ECO:0000313" key="1">
    <source>
        <dbReference type="EMBL" id="CEA00518.1"/>
    </source>
</evidence>
<protein>
    <submittedName>
        <fullName evidence="1">Kynurenine formamidase</fullName>
    </submittedName>
</protein>
<dbReference type="AlphaFoldDB" id="A0A078LZG1"/>
<dbReference type="PATRIC" id="fig|1461583.4.peg.611"/>
<dbReference type="GO" id="GO:0004061">
    <property type="term" value="F:arylformamidase activity"/>
    <property type="evidence" value="ECO:0007669"/>
    <property type="project" value="InterPro"/>
</dbReference>
<dbReference type="InterPro" id="IPR037175">
    <property type="entry name" value="KFase_sf"/>
</dbReference>
<dbReference type="Pfam" id="PF04199">
    <property type="entry name" value="Cyclase"/>
    <property type="match status" value="1"/>
</dbReference>
<dbReference type="HOGENOM" id="CLU_030671_3_2_9"/>
<gene>
    <name evidence="1" type="primary">kynB</name>
    <name evidence="1" type="ORF">BN1050_00639</name>
</gene>
<name>A0A078LZG1_9BACL</name>
<dbReference type="SUPFAM" id="SSF102198">
    <property type="entry name" value="Putative cyclase"/>
    <property type="match status" value="1"/>
</dbReference>
<accession>A0A078LZG1</accession>
<organism evidence="1">
    <name type="scientific">Metalysinibacillus saudimassiliensis</name>
    <dbReference type="NCBI Taxonomy" id="1461583"/>
    <lineage>
        <taxon>Bacteria</taxon>
        <taxon>Bacillati</taxon>
        <taxon>Bacillota</taxon>
        <taxon>Bacilli</taxon>
        <taxon>Bacillales</taxon>
        <taxon>Caryophanaceae</taxon>
        <taxon>Metalysinibacillus</taxon>
    </lineage>
</organism>
<dbReference type="GO" id="GO:0019441">
    <property type="term" value="P:L-tryptophan catabolic process to kynurenine"/>
    <property type="evidence" value="ECO:0007669"/>
    <property type="project" value="InterPro"/>
</dbReference>
<dbReference type="Gene3D" id="3.50.30.50">
    <property type="entry name" value="Putative cyclase"/>
    <property type="match status" value="2"/>
</dbReference>
<dbReference type="EMBL" id="LN483073">
    <property type="protein sequence ID" value="CEA00518.1"/>
    <property type="molecule type" value="Genomic_DNA"/>
</dbReference>
<sequence>MFIDLSIPLTNDMTVYEGDPAVTITKVHNYATHTWELRQLTLGSHTGTHVDAPSHMHKGAKTLSDLPIERFCGVAQIVKPHELFPCGCGLFFIEAADITLLPKLLAAHPRFVGGAISEMLERALLAEGIITYTDLINLEKVGSAPFMFYGFPLAIVDGDGSPVRAVAHVTALTK</sequence>
<reference evidence="1" key="1">
    <citation type="submission" date="2014-07" db="EMBL/GenBank/DDBJ databases">
        <authorList>
            <person name="Urmite Genomes Urmite Genomes"/>
        </authorList>
    </citation>
    <scope>NUCLEOTIDE SEQUENCE</scope>
    <source>
        <strain evidence="1">13S34_air</strain>
    </source>
</reference>